<name>A0A9D4V5B8_ADICA</name>
<dbReference type="AlphaFoldDB" id="A0A9D4V5B8"/>
<reference evidence="1 2" key="1">
    <citation type="submission" date="2021-01" db="EMBL/GenBank/DDBJ databases">
        <title>Adiantum capillus-veneris genome.</title>
        <authorList>
            <person name="Fang Y."/>
            <person name="Liao Q."/>
        </authorList>
    </citation>
    <scope>NUCLEOTIDE SEQUENCE [LARGE SCALE GENOMIC DNA]</scope>
    <source>
        <strain evidence="1">H3</strain>
        <tissue evidence="1">Leaf</tissue>
    </source>
</reference>
<dbReference type="Proteomes" id="UP000886520">
    <property type="component" value="Chromosome 5"/>
</dbReference>
<organism evidence="1 2">
    <name type="scientific">Adiantum capillus-veneris</name>
    <name type="common">Maidenhair fern</name>
    <dbReference type="NCBI Taxonomy" id="13818"/>
    <lineage>
        <taxon>Eukaryota</taxon>
        <taxon>Viridiplantae</taxon>
        <taxon>Streptophyta</taxon>
        <taxon>Embryophyta</taxon>
        <taxon>Tracheophyta</taxon>
        <taxon>Polypodiopsida</taxon>
        <taxon>Polypodiidae</taxon>
        <taxon>Polypodiales</taxon>
        <taxon>Pteridineae</taxon>
        <taxon>Pteridaceae</taxon>
        <taxon>Vittarioideae</taxon>
        <taxon>Adiantum</taxon>
    </lineage>
</organism>
<evidence type="ECO:0000313" key="1">
    <source>
        <dbReference type="EMBL" id="KAI5079948.1"/>
    </source>
</evidence>
<evidence type="ECO:0000313" key="2">
    <source>
        <dbReference type="Proteomes" id="UP000886520"/>
    </source>
</evidence>
<protein>
    <submittedName>
        <fullName evidence="1">Uncharacterized protein</fullName>
    </submittedName>
</protein>
<sequence>MADNPPPSKGSALIEAHLPMKGLNCITGFYEEHKLEETKTAGLQKEPSMEAFIAVPFGHTAENAALPWAPSIFNTQPSCSVGVQLFLIS</sequence>
<keyword evidence="2" id="KW-1185">Reference proteome</keyword>
<comment type="caution">
    <text evidence="1">The sequence shown here is derived from an EMBL/GenBank/DDBJ whole genome shotgun (WGS) entry which is preliminary data.</text>
</comment>
<proteinExistence type="predicted"/>
<gene>
    <name evidence="1" type="ORF">GOP47_0005427</name>
</gene>
<dbReference type="EMBL" id="JABFUD020000005">
    <property type="protein sequence ID" value="KAI5079948.1"/>
    <property type="molecule type" value="Genomic_DNA"/>
</dbReference>
<accession>A0A9D4V5B8</accession>